<keyword evidence="2" id="KW-1185">Reference proteome</keyword>
<gene>
    <name evidence="1" type="ORF">P9H32_17685</name>
</gene>
<accession>A0ABU5N223</accession>
<protein>
    <submittedName>
        <fullName evidence="1">Uncharacterized protein</fullName>
    </submittedName>
</protein>
<sequence>MNIFSDRFFLLSSKQFGWAVSGAPDKYLCSEMISSVNIEDGRLSLELEELVEYLFWYEEKAPFPMMDLFRL</sequence>
<reference evidence="1 2" key="1">
    <citation type="journal article" date="2024" name="Appl. Environ. Microbiol.">
        <title>Pontiella agarivorans sp. nov., a novel marine anaerobic bacterium capable of degrading macroalgal polysaccharides and fixing nitrogen.</title>
        <authorList>
            <person name="Liu N."/>
            <person name="Kivenson V."/>
            <person name="Peng X."/>
            <person name="Cui Z."/>
            <person name="Lankiewicz T.S."/>
            <person name="Gosselin K.M."/>
            <person name="English C.J."/>
            <person name="Blair E.M."/>
            <person name="O'Malley M.A."/>
            <person name="Valentine D.L."/>
        </authorList>
    </citation>
    <scope>NUCLEOTIDE SEQUENCE [LARGE SCALE GENOMIC DNA]</scope>
    <source>
        <strain evidence="1 2">NLcol2</strain>
    </source>
</reference>
<evidence type="ECO:0000313" key="2">
    <source>
        <dbReference type="Proteomes" id="UP001290861"/>
    </source>
</evidence>
<comment type="caution">
    <text evidence="1">The sequence shown here is derived from an EMBL/GenBank/DDBJ whole genome shotgun (WGS) entry which is preliminary data.</text>
</comment>
<dbReference type="RefSeq" id="WP_322610236.1">
    <property type="nucleotide sequence ID" value="NZ_JARVCO010000012.1"/>
</dbReference>
<proteinExistence type="predicted"/>
<evidence type="ECO:0000313" key="1">
    <source>
        <dbReference type="EMBL" id="MDZ8120462.1"/>
    </source>
</evidence>
<dbReference type="EMBL" id="JARVCO010000012">
    <property type="protein sequence ID" value="MDZ8120462.1"/>
    <property type="molecule type" value="Genomic_DNA"/>
</dbReference>
<dbReference type="Proteomes" id="UP001290861">
    <property type="component" value="Unassembled WGS sequence"/>
</dbReference>
<organism evidence="1 2">
    <name type="scientific">Pontiella agarivorans</name>
    <dbReference type="NCBI Taxonomy" id="3038953"/>
    <lineage>
        <taxon>Bacteria</taxon>
        <taxon>Pseudomonadati</taxon>
        <taxon>Kiritimatiellota</taxon>
        <taxon>Kiritimatiellia</taxon>
        <taxon>Kiritimatiellales</taxon>
        <taxon>Pontiellaceae</taxon>
        <taxon>Pontiella</taxon>
    </lineage>
</organism>
<name>A0ABU5N223_9BACT</name>